<evidence type="ECO:0000313" key="1">
    <source>
        <dbReference type="EMBL" id="WPJ97642.1"/>
    </source>
</evidence>
<keyword evidence="2" id="KW-1185">Reference proteome</keyword>
<gene>
    <name evidence="1" type="ORF">SH580_07960</name>
</gene>
<dbReference type="RefSeq" id="WP_319834479.1">
    <property type="nucleotide sequence ID" value="NZ_CP138858.1"/>
</dbReference>
<accession>A0ABZ0RRV7</accession>
<name>A0ABZ0RRV7_9BACT</name>
<dbReference type="Proteomes" id="UP001324993">
    <property type="component" value="Chromosome"/>
</dbReference>
<protein>
    <submittedName>
        <fullName evidence="1">Uncharacterized protein</fullName>
    </submittedName>
</protein>
<reference evidence="1 2" key="1">
    <citation type="submission" date="2023-11" db="EMBL/GenBank/DDBJ databases">
        <title>Coraliomargarita sp. nov., isolated from marine algae.</title>
        <authorList>
            <person name="Lee J.K."/>
            <person name="Baek J.H."/>
            <person name="Kim J.M."/>
            <person name="Choi D.G."/>
            <person name="Jeon C.O."/>
        </authorList>
    </citation>
    <scope>NUCLEOTIDE SEQUENCE [LARGE SCALE GENOMIC DNA]</scope>
    <source>
        <strain evidence="1 2">J2-16</strain>
    </source>
</reference>
<proteinExistence type="predicted"/>
<evidence type="ECO:0000313" key="2">
    <source>
        <dbReference type="Proteomes" id="UP001324993"/>
    </source>
</evidence>
<organism evidence="1 2">
    <name type="scientific">Coraliomargarita algicola</name>
    <dbReference type="NCBI Taxonomy" id="3092156"/>
    <lineage>
        <taxon>Bacteria</taxon>
        <taxon>Pseudomonadati</taxon>
        <taxon>Verrucomicrobiota</taxon>
        <taxon>Opitutia</taxon>
        <taxon>Puniceicoccales</taxon>
        <taxon>Coraliomargaritaceae</taxon>
        <taxon>Coraliomargarita</taxon>
    </lineage>
</organism>
<dbReference type="EMBL" id="CP138858">
    <property type="protein sequence ID" value="WPJ97642.1"/>
    <property type="molecule type" value="Genomic_DNA"/>
</dbReference>
<sequence length="106" mass="12411">MDNENMPNPDELLEQALRAPKFPELAPYFKVVYALRLRDMSWRNIAAWLGERGVSVSHTKLRDFYNDEFARTPEPVMEGITDEIQQVAERLLLWSKPTTENDENED</sequence>